<protein>
    <submittedName>
        <fullName evidence="2">Uncharacterized protein</fullName>
    </submittedName>
</protein>
<feature type="compositionally biased region" description="Basic and acidic residues" evidence="1">
    <location>
        <begin position="143"/>
        <end position="158"/>
    </location>
</feature>
<comment type="caution">
    <text evidence="2">The sequence shown here is derived from an EMBL/GenBank/DDBJ whole genome shotgun (WGS) entry which is preliminary data.</text>
</comment>
<organism evidence="2 3">
    <name type="scientific">Drechmeria coniospora</name>
    <name type="common">Nematophagous fungus</name>
    <name type="synonym">Meria coniospora</name>
    <dbReference type="NCBI Taxonomy" id="98403"/>
    <lineage>
        <taxon>Eukaryota</taxon>
        <taxon>Fungi</taxon>
        <taxon>Dikarya</taxon>
        <taxon>Ascomycota</taxon>
        <taxon>Pezizomycotina</taxon>
        <taxon>Sordariomycetes</taxon>
        <taxon>Hypocreomycetidae</taxon>
        <taxon>Hypocreales</taxon>
        <taxon>Ophiocordycipitaceae</taxon>
        <taxon>Drechmeria</taxon>
    </lineage>
</organism>
<dbReference type="Proteomes" id="UP000076580">
    <property type="component" value="Chromosome 01"/>
</dbReference>
<evidence type="ECO:0000313" key="3">
    <source>
        <dbReference type="Proteomes" id="UP000076580"/>
    </source>
</evidence>
<proteinExistence type="predicted"/>
<evidence type="ECO:0000313" key="2">
    <source>
        <dbReference type="EMBL" id="KYK60282.1"/>
    </source>
</evidence>
<gene>
    <name evidence="2" type="ORF">DCS_01419</name>
</gene>
<feature type="region of interest" description="Disordered" evidence="1">
    <location>
        <begin position="1"/>
        <end position="117"/>
    </location>
</feature>
<reference evidence="2 3" key="1">
    <citation type="journal article" date="2016" name="Sci. Rep.">
        <title>Insights into Adaptations to a Near-Obligate Nematode Endoparasitic Lifestyle from the Finished Genome of Drechmeria coniospora.</title>
        <authorList>
            <person name="Zhang L."/>
            <person name="Zhou Z."/>
            <person name="Guo Q."/>
            <person name="Fokkens L."/>
            <person name="Miskei M."/>
            <person name="Pocsi I."/>
            <person name="Zhang W."/>
            <person name="Chen M."/>
            <person name="Wang L."/>
            <person name="Sun Y."/>
            <person name="Donzelli B.G."/>
            <person name="Gibson D.M."/>
            <person name="Nelson D.R."/>
            <person name="Luo J.G."/>
            <person name="Rep M."/>
            <person name="Liu H."/>
            <person name="Yang S."/>
            <person name="Wang J."/>
            <person name="Krasnoff S.B."/>
            <person name="Xu Y."/>
            <person name="Molnar I."/>
            <person name="Lin M."/>
        </authorList>
    </citation>
    <scope>NUCLEOTIDE SEQUENCE [LARGE SCALE GENOMIC DNA]</scope>
    <source>
        <strain evidence="2 3">ARSEF 6962</strain>
    </source>
</reference>
<dbReference type="RefSeq" id="XP_040659634.1">
    <property type="nucleotide sequence ID" value="XM_040798751.1"/>
</dbReference>
<feature type="compositionally biased region" description="Basic residues" evidence="1">
    <location>
        <begin position="307"/>
        <end position="316"/>
    </location>
</feature>
<keyword evidence="3" id="KW-1185">Reference proteome</keyword>
<sequence>MNDQPSWLAEPRRPSPQWMAASSSPSSSSSSSRVDVEGPRPPPLSVSERQHGASPDTTTRSSRRRHGRHHLRHHQTRHNHHHHHYPPSHDPSPTTTNTNTNTNTTTNASPSLSSVSPRPMEALVRNLGKQTLWSGEEEGGAASDERQDGTPEHSRMAIDVDSDPDPADARHLLPVPRSVEMMRLRRMHSRREPSRPTRVRHAGRRPHPPPAVRRETMRPSVDHVTEALPTPSHNQPPIEVDPMEDPTFPGLEPDEGFGDGPDNVSWLSDGRILVDSQSDVLGGNGILHFRSSAETALQCSVVVQKHARMRRRRQRKRETASRASSVMPTDDGT</sequence>
<dbReference type="EMBL" id="LAYC01000001">
    <property type="protein sequence ID" value="KYK60282.1"/>
    <property type="molecule type" value="Genomic_DNA"/>
</dbReference>
<feature type="region of interest" description="Disordered" evidence="1">
    <location>
        <begin position="307"/>
        <end position="333"/>
    </location>
</feature>
<accession>A0A151GTE9</accession>
<feature type="compositionally biased region" description="Basic residues" evidence="1">
    <location>
        <begin position="197"/>
        <end position="207"/>
    </location>
</feature>
<dbReference type="AlphaFoldDB" id="A0A151GTE9"/>
<feature type="compositionally biased region" description="Low complexity" evidence="1">
    <location>
        <begin position="91"/>
        <end position="114"/>
    </location>
</feature>
<dbReference type="GeneID" id="63714062"/>
<evidence type="ECO:0000256" key="1">
    <source>
        <dbReference type="SAM" id="MobiDB-lite"/>
    </source>
</evidence>
<feature type="compositionally biased region" description="Low complexity" evidence="1">
    <location>
        <begin position="22"/>
        <end position="32"/>
    </location>
</feature>
<name>A0A151GTE9_DRECN</name>
<feature type="region of interest" description="Disordered" evidence="1">
    <location>
        <begin position="188"/>
        <end position="217"/>
    </location>
</feature>
<feature type="region of interest" description="Disordered" evidence="1">
    <location>
        <begin position="132"/>
        <end position="171"/>
    </location>
</feature>
<feature type="compositionally biased region" description="Basic residues" evidence="1">
    <location>
        <begin position="61"/>
        <end position="86"/>
    </location>
</feature>
<dbReference type="InParanoid" id="A0A151GTE9"/>